<keyword evidence="1" id="KW-0677">Repeat</keyword>
<feature type="region of interest" description="Disordered" evidence="3">
    <location>
        <begin position="1"/>
        <end position="30"/>
    </location>
</feature>
<evidence type="ECO:0000313" key="6">
    <source>
        <dbReference type="Proteomes" id="UP000595140"/>
    </source>
</evidence>
<feature type="domain" description="K Homology" evidence="4">
    <location>
        <begin position="539"/>
        <end position="608"/>
    </location>
</feature>
<evidence type="ECO:0000259" key="4">
    <source>
        <dbReference type="SMART" id="SM00322"/>
    </source>
</evidence>
<dbReference type="CDD" id="cd22460">
    <property type="entry name" value="KH-I_PEPPER_rpt2_like"/>
    <property type="match status" value="2"/>
</dbReference>
<dbReference type="SMART" id="SM00322">
    <property type="entry name" value="KH"/>
    <property type="match status" value="5"/>
</dbReference>
<dbReference type="InterPro" id="IPR004088">
    <property type="entry name" value="KH_dom_type_1"/>
</dbReference>
<evidence type="ECO:0000313" key="5">
    <source>
        <dbReference type="EMBL" id="VFQ68426.1"/>
    </source>
</evidence>
<evidence type="ECO:0000256" key="3">
    <source>
        <dbReference type="SAM" id="MobiDB-lite"/>
    </source>
</evidence>
<feature type="domain" description="K Homology" evidence="4">
    <location>
        <begin position="145"/>
        <end position="220"/>
    </location>
</feature>
<dbReference type="InterPro" id="IPR004087">
    <property type="entry name" value="KH_dom"/>
</dbReference>
<organism evidence="5 6">
    <name type="scientific">Cuscuta campestris</name>
    <dbReference type="NCBI Taxonomy" id="132261"/>
    <lineage>
        <taxon>Eukaryota</taxon>
        <taxon>Viridiplantae</taxon>
        <taxon>Streptophyta</taxon>
        <taxon>Embryophyta</taxon>
        <taxon>Tracheophyta</taxon>
        <taxon>Spermatophyta</taxon>
        <taxon>Magnoliopsida</taxon>
        <taxon>eudicotyledons</taxon>
        <taxon>Gunneridae</taxon>
        <taxon>Pentapetalae</taxon>
        <taxon>asterids</taxon>
        <taxon>lamiids</taxon>
        <taxon>Solanales</taxon>
        <taxon>Convolvulaceae</taxon>
        <taxon>Cuscuteae</taxon>
        <taxon>Cuscuta</taxon>
        <taxon>Cuscuta subgen. Grammica</taxon>
        <taxon>Cuscuta sect. Cleistogrammica</taxon>
    </lineage>
</organism>
<feature type="domain" description="K Homology" evidence="4">
    <location>
        <begin position="33"/>
        <end position="134"/>
    </location>
</feature>
<dbReference type="InterPro" id="IPR036612">
    <property type="entry name" value="KH_dom_type_1_sf"/>
</dbReference>
<sequence length="612" mass="64957">MQESHHFGNGGGAYNNNYRPPPPPNRPSYAPTGNVAFRFLCHSSRVGGVIGKSGVIVKQLQQETSARIRVEDPGCNSENRVIVVIASAAVNRKIKFSAPMDDGEDSAGIEAEFEASAAQEAVVRVFERVLEVTAETGGMVLGNGTLVSCRLIAKGNHVGSVIGKGGTIVDAIRKETGCRIKVLTMENLPSCTYPGDKVVEIEGEILGVKKALIAVTGRFQECMPPERTTFGDIKVPDGSQESLQVNSTEQNSSIPVNISPRTGGNFFSPRSDSSSNLVSKQEITFKILCLGDKVGYVIGKGGSIVKSLEVETGATIRVGPVIGGCFERLITISAFENLESHQSPARHGVILVFNRLAGIDSEKVSTFGPKGSFISARLVVPANQAGCLLGIGGSIIAEMRKMTGARIIIHKGDQVPTCASENDEVVEITGEFSNVQDALCSVTAKLRNNLLQVKLTTENSPHGRLQYRHSAGATDHINMPSDLTQNMGNLAISNNTNGLRPPSFRPPHITVNKIGHTNSGRGLTSANGGLDLGRSAIVTNTTVEMVVSESAFGSVYGENGINLEHLRQISGAKVLVCRPSGSSDRTIVISGTPDETQTAQNLLQTFIMNGSL</sequence>
<accession>A0A484KZN7</accession>
<evidence type="ECO:0000256" key="1">
    <source>
        <dbReference type="ARBA" id="ARBA00022737"/>
    </source>
</evidence>
<feature type="domain" description="K Homology" evidence="4">
    <location>
        <begin position="281"/>
        <end position="357"/>
    </location>
</feature>
<feature type="domain" description="K Homology" evidence="4">
    <location>
        <begin position="372"/>
        <end position="447"/>
    </location>
</feature>
<dbReference type="OrthoDB" id="442947at2759"/>
<dbReference type="SUPFAM" id="SSF54791">
    <property type="entry name" value="Eukaryotic type KH-domain (KH-domain type I)"/>
    <property type="match status" value="5"/>
</dbReference>
<dbReference type="Proteomes" id="UP000595140">
    <property type="component" value="Unassembled WGS sequence"/>
</dbReference>
<dbReference type="EMBL" id="OOIL02000691">
    <property type="protein sequence ID" value="VFQ68426.1"/>
    <property type="molecule type" value="Genomic_DNA"/>
</dbReference>
<evidence type="ECO:0000256" key="2">
    <source>
        <dbReference type="PROSITE-ProRule" id="PRU00117"/>
    </source>
</evidence>
<dbReference type="PROSITE" id="PS50084">
    <property type="entry name" value="KH_TYPE_1"/>
    <property type="match status" value="5"/>
</dbReference>
<gene>
    <name evidence="5" type="ORF">CCAM_LOCUS10202</name>
</gene>
<keyword evidence="2" id="KW-0694">RNA-binding</keyword>
<name>A0A484KZN7_9ASTE</name>
<reference evidence="5 6" key="1">
    <citation type="submission" date="2018-04" db="EMBL/GenBank/DDBJ databases">
        <authorList>
            <person name="Vogel A."/>
        </authorList>
    </citation>
    <scope>NUCLEOTIDE SEQUENCE [LARGE SCALE GENOMIC DNA]</scope>
</reference>
<dbReference type="PANTHER" id="PTHR10288">
    <property type="entry name" value="KH DOMAIN CONTAINING RNA BINDING PROTEIN"/>
    <property type="match status" value="1"/>
</dbReference>
<protein>
    <recommendedName>
        <fullName evidence="4">K Homology domain-containing protein</fullName>
    </recommendedName>
</protein>
<dbReference type="Gene3D" id="3.30.310.210">
    <property type="match status" value="1"/>
</dbReference>
<dbReference type="Gene3D" id="3.30.1370.10">
    <property type="entry name" value="K Homology domain, type 1"/>
    <property type="match status" value="3"/>
</dbReference>
<dbReference type="GO" id="GO:0003723">
    <property type="term" value="F:RNA binding"/>
    <property type="evidence" value="ECO:0007669"/>
    <property type="project" value="UniProtKB-UniRule"/>
</dbReference>
<dbReference type="Pfam" id="PF00013">
    <property type="entry name" value="KH_1"/>
    <property type="match status" value="5"/>
</dbReference>
<dbReference type="CDD" id="cd22459">
    <property type="entry name" value="KH-I_PEPPER_rpt1_like"/>
    <property type="match status" value="1"/>
</dbReference>
<keyword evidence="6" id="KW-1185">Reference proteome</keyword>
<proteinExistence type="predicted"/>
<dbReference type="AlphaFoldDB" id="A0A484KZN7"/>